<protein>
    <submittedName>
        <fullName evidence="1">Uncharacterized protein</fullName>
    </submittedName>
</protein>
<evidence type="ECO:0000313" key="1">
    <source>
        <dbReference type="EMBL" id="TFK63644.1"/>
    </source>
</evidence>
<dbReference type="EMBL" id="ML208512">
    <property type="protein sequence ID" value="TFK63644.1"/>
    <property type="molecule type" value="Genomic_DNA"/>
</dbReference>
<reference evidence="1 2" key="1">
    <citation type="journal article" date="2019" name="Nat. Ecol. Evol.">
        <title>Megaphylogeny resolves global patterns of mushroom evolution.</title>
        <authorList>
            <person name="Varga T."/>
            <person name="Krizsan K."/>
            <person name="Foldi C."/>
            <person name="Dima B."/>
            <person name="Sanchez-Garcia M."/>
            <person name="Sanchez-Ramirez S."/>
            <person name="Szollosi G.J."/>
            <person name="Szarkandi J.G."/>
            <person name="Papp V."/>
            <person name="Albert L."/>
            <person name="Andreopoulos W."/>
            <person name="Angelini C."/>
            <person name="Antonin V."/>
            <person name="Barry K.W."/>
            <person name="Bougher N.L."/>
            <person name="Buchanan P."/>
            <person name="Buyck B."/>
            <person name="Bense V."/>
            <person name="Catcheside P."/>
            <person name="Chovatia M."/>
            <person name="Cooper J."/>
            <person name="Damon W."/>
            <person name="Desjardin D."/>
            <person name="Finy P."/>
            <person name="Geml J."/>
            <person name="Haridas S."/>
            <person name="Hughes K."/>
            <person name="Justo A."/>
            <person name="Karasinski D."/>
            <person name="Kautmanova I."/>
            <person name="Kiss B."/>
            <person name="Kocsube S."/>
            <person name="Kotiranta H."/>
            <person name="LaButti K.M."/>
            <person name="Lechner B.E."/>
            <person name="Liimatainen K."/>
            <person name="Lipzen A."/>
            <person name="Lukacs Z."/>
            <person name="Mihaltcheva S."/>
            <person name="Morgado L.N."/>
            <person name="Niskanen T."/>
            <person name="Noordeloos M.E."/>
            <person name="Ohm R.A."/>
            <person name="Ortiz-Santana B."/>
            <person name="Ovrebo C."/>
            <person name="Racz N."/>
            <person name="Riley R."/>
            <person name="Savchenko A."/>
            <person name="Shiryaev A."/>
            <person name="Soop K."/>
            <person name="Spirin V."/>
            <person name="Szebenyi C."/>
            <person name="Tomsovsky M."/>
            <person name="Tulloss R.E."/>
            <person name="Uehling J."/>
            <person name="Grigoriev I.V."/>
            <person name="Vagvolgyi C."/>
            <person name="Papp T."/>
            <person name="Martin F.M."/>
            <person name="Miettinen O."/>
            <person name="Hibbett D.S."/>
            <person name="Nagy L.G."/>
        </authorList>
    </citation>
    <scope>NUCLEOTIDE SEQUENCE [LARGE SCALE GENOMIC DNA]</scope>
    <source>
        <strain evidence="1 2">NL-1719</strain>
    </source>
</reference>
<evidence type="ECO:0000313" key="2">
    <source>
        <dbReference type="Proteomes" id="UP000308600"/>
    </source>
</evidence>
<sequence>MDTPPALSTPSLTAPILPAHLTCNKDIASVFDDEIQYLGMKPAPLRSTPNPYQQVNGVVLHIQRDFNFWRKESDIPLRMVFHKSDTGVVHIGRRPATDSRASKEHDPKSNAMFRCAVVSRVHARIVFSEAGHVYLVDLKSHHGTHIRRPGEAIATMLKPETPTSVYDGDIITFGKSVGKGDDLVRPVVVKIELLYPSRPASDVFKPLLLPGSSFPFASSSLFGRSKSGSYGLRESESPSPSPQPEEAQKETSGRNEEADKPTTSALENLPILSQSSLNGSSNSSLGRALDAIKRFLPPARVSSPFLSHVWGDQSSDNSQGDVSTDHAESGSESSDSSYSVHSSASSSPQPSSPTPLQSLDLDDVTVQAPIASSSKPFIDFSAYDVFGDIDHLIYRARSFSPMDLATPSSPTLPASKPILHPVPRPIAFDPPIIGAWPISNHSSRPASRGNSPLPILPPIQRSFSPALSLSSDMALASDAEDEPDNKGKGREVIDVDEDCVPEIISVCPSPIKVADAPPPAVTGQLSNLNGLITEVHAKLGKLKSMRRDAKIEFDLYSNDTSTKLKDSDERISALEDQYSSLSDRIDLVIDEDISTLRYQLDQLQEQFKAPPPDKDDISSKAEIQREIQILNDLVAGTFSFMLDFSSFGPFVLFSLGRPSICRIETVP</sequence>
<organism evidence="1 2">
    <name type="scientific">Pluteus cervinus</name>
    <dbReference type="NCBI Taxonomy" id="181527"/>
    <lineage>
        <taxon>Eukaryota</taxon>
        <taxon>Fungi</taxon>
        <taxon>Dikarya</taxon>
        <taxon>Basidiomycota</taxon>
        <taxon>Agaricomycotina</taxon>
        <taxon>Agaricomycetes</taxon>
        <taxon>Agaricomycetidae</taxon>
        <taxon>Agaricales</taxon>
        <taxon>Pluteineae</taxon>
        <taxon>Pluteaceae</taxon>
        <taxon>Pluteus</taxon>
    </lineage>
</organism>
<proteinExistence type="predicted"/>
<name>A0ACD3AE29_9AGAR</name>
<dbReference type="Proteomes" id="UP000308600">
    <property type="component" value="Unassembled WGS sequence"/>
</dbReference>
<accession>A0ACD3AE29</accession>
<gene>
    <name evidence="1" type="ORF">BDN72DRAFT_307449</name>
</gene>
<keyword evidence="2" id="KW-1185">Reference proteome</keyword>